<feature type="region of interest" description="Disordered" evidence="1">
    <location>
        <begin position="1"/>
        <end position="88"/>
    </location>
</feature>
<evidence type="ECO:0000256" key="1">
    <source>
        <dbReference type="SAM" id="MobiDB-lite"/>
    </source>
</evidence>
<feature type="compositionally biased region" description="Low complexity" evidence="1">
    <location>
        <begin position="12"/>
        <end position="27"/>
    </location>
</feature>
<proteinExistence type="predicted"/>
<protein>
    <submittedName>
        <fullName evidence="2">Uncharacterized protein</fullName>
    </submittedName>
</protein>
<comment type="caution">
    <text evidence="2">The sequence shown here is derived from an EMBL/GenBank/DDBJ whole genome shotgun (WGS) entry which is preliminary data.</text>
</comment>
<reference evidence="2" key="1">
    <citation type="submission" date="2023-10" db="EMBL/GenBank/DDBJ databases">
        <title>Genome assemblies of two species of porcelain crab, Petrolisthes cinctipes and Petrolisthes manimaculis (Anomura: Porcellanidae).</title>
        <authorList>
            <person name="Angst P."/>
        </authorList>
    </citation>
    <scope>NUCLEOTIDE SEQUENCE</scope>
    <source>
        <strain evidence="2">PB745_01</strain>
        <tissue evidence="2">Gill</tissue>
    </source>
</reference>
<keyword evidence="3" id="KW-1185">Reference proteome</keyword>
<feature type="compositionally biased region" description="Gly residues" evidence="1">
    <location>
        <begin position="44"/>
        <end position="64"/>
    </location>
</feature>
<accession>A0AAE1BXN2</accession>
<name>A0AAE1BXN2_PETCI</name>
<dbReference type="EMBL" id="JAWQEG010005205">
    <property type="protein sequence ID" value="KAK3858815.1"/>
    <property type="molecule type" value="Genomic_DNA"/>
</dbReference>
<dbReference type="AlphaFoldDB" id="A0AAE1BXN2"/>
<dbReference type="Proteomes" id="UP001286313">
    <property type="component" value="Unassembled WGS sequence"/>
</dbReference>
<sequence length="160" mass="17411">MGRPLNKTATDSPQQSTPRSPPSTSTRCKQSYVCVPYSSAGSRRGAGAGAGAGAVGHQRGGGAGTNETKDPITGPKMKTTRPFNAKSAPAISKLRLLIRLRAGMEQASQQQQQQHHHQRTEASEVVVRAVPSLQGRVASGGGWWWVEEWWKDRWRQNIHC</sequence>
<evidence type="ECO:0000313" key="2">
    <source>
        <dbReference type="EMBL" id="KAK3858815.1"/>
    </source>
</evidence>
<organism evidence="2 3">
    <name type="scientific">Petrolisthes cinctipes</name>
    <name type="common">Flat porcelain crab</name>
    <dbReference type="NCBI Taxonomy" id="88211"/>
    <lineage>
        <taxon>Eukaryota</taxon>
        <taxon>Metazoa</taxon>
        <taxon>Ecdysozoa</taxon>
        <taxon>Arthropoda</taxon>
        <taxon>Crustacea</taxon>
        <taxon>Multicrustacea</taxon>
        <taxon>Malacostraca</taxon>
        <taxon>Eumalacostraca</taxon>
        <taxon>Eucarida</taxon>
        <taxon>Decapoda</taxon>
        <taxon>Pleocyemata</taxon>
        <taxon>Anomura</taxon>
        <taxon>Galatheoidea</taxon>
        <taxon>Porcellanidae</taxon>
        <taxon>Petrolisthes</taxon>
    </lineage>
</organism>
<evidence type="ECO:0000313" key="3">
    <source>
        <dbReference type="Proteomes" id="UP001286313"/>
    </source>
</evidence>
<gene>
    <name evidence="2" type="ORF">Pcinc_035024</name>
</gene>